<dbReference type="AlphaFoldDB" id="A0A9D2D1E2"/>
<dbReference type="InterPro" id="IPR025466">
    <property type="entry name" value="DUF4317"/>
</dbReference>
<protein>
    <submittedName>
        <fullName evidence="1">DUF4317 domain-containing protein</fullName>
    </submittedName>
</protein>
<dbReference type="EMBL" id="DXCH01000059">
    <property type="protein sequence ID" value="HIZ06740.1"/>
    <property type="molecule type" value="Genomic_DNA"/>
</dbReference>
<gene>
    <name evidence="1" type="ORF">IAA08_02250</name>
</gene>
<accession>A0A9D2D1E2</accession>
<proteinExistence type="predicted"/>
<name>A0A9D2D1E2_9FIRM</name>
<sequence length="384" mass="44183">MNKKEISEIKKLFTKERCAVNRICGCYVDADKDKKLTLKEAFLSLPEEEMFKYFDIFRKTMSGTLGKNLLNMSFPLEQEMGEGTQKFLLQLRDSELQDEELVDAFYDKIIETYYHPENYFIILIHGSYDIPQRTSDGLEMDDASDYVYNFILCSICPVKLSKAGLCYNAQTNHIEDRIRDWIVEMPEQGFLFPAFNDRNTDIHSLLYYSKNQKEFCTEIMEDILGCTQPLPADAQKESFDTIIADTFGTDCSLETIRTIHDNLNEMLEEAADSPDPVVLDKADVKSLLYHSGASEENLEHFEEQYDTFVGEKATVMASNITNTRKFEIKTPDVTVNVNPDRTDLVDTRIINGKRCLVIEINDQVEVNGIHIYPGEDEENTEIPF</sequence>
<dbReference type="Pfam" id="PF14199">
    <property type="entry name" value="DUF4317"/>
    <property type="match status" value="1"/>
</dbReference>
<dbReference type="Proteomes" id="UP000824024">
    <property type="component" value="Unassembled WGS sequence"/>
</dbReference>
<evidence type="ECO:0000313" key="1">
    <source>
        <dbReference type="EMBL" id="HIZ06740.1"/>
    </source>
</evidence>
<evidence type="ECO:0000313" key="2">
    <source>
        <dbReference type="Proteomes" id="UP000824024"/>
    </source>
</evidence>
<reference evidence="1" key="2">
    <citation type="submission" date="2021-04" db="EMBL/GenBank/DDBJ databases">
        <authorList>
            <person name="Gilroy R."/>
        </authorList>
    </citation>
    <scope>NUCLEOTIDE SEQUENCE</scope>
    <source>
        <strain evidence="1">CHK192-9172</strain>
    </source>
</reference>
<comment type="caution">
    <text evidence="1">The sequence shown here is derived from an EMBL/GenBank/DDBJ whole genome shotgun (WGS) entry which is preliminary data.</text>
</comment>
<reference evidence="1" key="1">
    <citation type="journal article" date="2021" name="PeerJ">
        <title>Extensive microbial diversity within the chicken gut microbiome revealed by metagenomics and culture.</title>
        <authorList>
            <person name="Gilroy R."/>
            <person name="Ravi A."/>
            <person name="Getino M."/>
            <person name="Pursley I."/>
            <person name="Horton D.L."/>
            <person name="Alikhan N.F."/>
            <person name="Baker D."/>
            <person name="Gharbi K."/>
            <person name="Hall N."/>
            <person name="Watson M."/>
            <person name="Adriaenssens E.M."/>
            <person name="Foster-Nyarko E."/>
            <person name="Jarju S."/>
            <person name="Secka A."/>
            <person name="Antonio M."/>
            <person name="Oren A."/>
            <person name="Chaudhuri R.R."/>
            <person name="La Ragione R."/>
            <person name="Hildebrand F."/>
            <person name="Pallen M.J."/>
        </authorList>
    </citation>
    <scope>NUCLEOTIDE SEQUENCE</scope>
    <source>
        <strain evidence="1">CHK192-9172</strain>
    </source>
</reference>
<organism evidence="1 2">
    <name type="scientific">Candidatus Eubacterium avistercoris</name>
    <dbReference type="NCBI Taxonomy" id="2838567"/>
    <lineage>
        <taxon>Bacteria</taxon>
        <taxon>Bacillati</taxon>
        <taxon>Bacillota</taxon>
        <taxon>Clostridia</taxon>
        <taxon>Eubacteriales</taxon>
        <taxon>Eubacteriaceae</taxon>
        <taxon>Eubacterium</taxon>
    </lineage>
</organism>